<comment type="caution">
    <text evidence="10">The sequence shown here is derived from an EMBL/GenBank/DDBJ whole genome shotgun (WGS) entry which is preliminary data.</text>
</comment>
<feature type="region of interest" description="Disordered" evidence="8">
    <location>
        <begin position="767"/>
        <end position="791"/>
    </location>
</feature>
<dbReference type="InterPro" id="IPR036322">
    <property type="entry name" value="WD40_repeat_dom_sf"/>
</dbReference>
<feature type="DNA-binding region" description="Homeobox" evidence="6">
    <location>
        <begin position="667"/>
        <end position="709"/>
    </location>
</feature>
<sequence length="975" mass="107974">MAPSGADFSDDQEHFALRSADGKLRIFETKSSKLRQEYVPEGHLNHRIHSIHWFSTSSKLPSAHSAVKRNKKRKVDVEDCPKKEGVLVGLDGGSIIFYNINTTEVSGKLSSNVNSPVTAIATKGNDVFAGLSNGTIVRWKLGDKLEMSTWRANARAPSPVSVLVVHPTKPWLISASRTISIWDYEKKEALQTFSGHLNPVRQLLLTPSGEHLASIAEGERNVNVWPVGKVNQKKSAAQDECIATFVLQDFPIQIDLAISAVDGSVKLSAVTEEGSLCIFSETLNGKCKTPSKPSLTIQIATNEVTADSDIEMLRILAAKFPKNANEIFIAYGEAHILCFEKTDISTKKEAIFLNRKHPRKSHSDKETISRVVGTTSEAQYMTAAGTKRPVSSKPIHLSMEDRLKNLSVEIAGNDESRIPSGPASSSLAELLQQGLLSSDKVSQKEILLKKDQAVIASTVAELPVKLVPMLVQELAVLVHWSGWKGETATKWLTEVLMHHSSLVLGSPQLLTLIQPILGLVEARLAGLQNLLRLKGRLALLMAQMALRGKMKKMSPKQNNVTSYDIEDDSDESSDEDNLIIADSMSGESDEDDEEFDNNVSGEEEDDEESDDAEELLGASRKVCYGTQRLKGVPFAESLLSEQKKISADSTLTIDHPWDRRTKEILFQSYAKDPCPSAGVKRDLAKSLDLRVQTVEIWFKNRRANLRKVALLRSNGIPAPPASMESINPRERRQFGPPNYGFHRYPFGLGCPPGSVIRAAAHVQSSPEAKASLSDSSLASTSSYRPAHGDNDNWHQSNPYYNLASSTPLTWSNTYHPPQQPSICTQQFQSYSFNCSQPSSGLNQNGMPATQSAPQTAHGHSDYSHNPYNDRPEMRQVSPLTSAFTPVTSTNTGPPVNSSAGYRDHSSYEPHDGFNHQSQNQQDWCTNQNQQDWYTNQSQQNWDTNQSQQNWDTDQNQFSHSSHYSLPNHYYNPRSY</sequence>
<dbReference type="Gene3D" id="1.10.10.60">
    <property type="entry name" value="Homeodomain-like"/>
    <property type="match status" value="1"/>
</dbReference>
<dbReference type="OrthoDB" id="30195at2759"/>
<feature type="compositionally biased region" description="Polar residues" evidence="8">
    <location>
        <begin position="914"/>
        <end position="923"/>
    </location>
</feature>
<dbReference type="InterPro" id="IPR009057">
    <property type="entry name" value="Homeodomain-like_sf"/>
</dbReference>
<dbReference type="PANTHER" id="PTHR44267:SF1">
    <property type="entry name" value="WD REPEAT-CONTAINING PROTEIN 43"/>
    <property type="match status" value="1"/>
</dbReference>
<evidence type="ECO:0000313" key="11">
    <source>
        <dbReference type="Proteomes" id="UP000494165"/>
    </source>
</evidence>
<dbReference type="CDD" id="cd00086">
    <property type="entry name" value="homeodomain"/>
    <property type="match status" value="1"/>
</dbReference>
<dbReference type="GO" id="GO:0000981">
    <property type="term" value="F:DNA-binding transcription factor activity, RNA polymerase II-specific"/>
    <property type="evidence" value="ECO:0007669"/>
    <property type="project" value="InterPro"/>
</dbReference>
<feature type="compositionally biased region" description="Low complexity" evidence="8">
    <location>
        <begin position="770"/>
        <end position="782"/>
    </location>
</feature>
<keyword evidence="2 6" id="KW-0238">DNA-binding</keyword>
<evidence type="ECO:0000259" key="9">
    <source>
        <dbReference type="PROSITE" id="PS50071"/>
    </source>
</evidence>
<dbReference type="Pfam" id="PF00046">
    <property type="entry name" value="Homeodomain"/>
    <property type="match status" value="1"/>
</dbReference>
<reference evidence="10 11" key="1">
    <citation type="submission" date="2020-04" db="EMBL/GenBank/DDBJ databases">
        <authorList>
            <person name="Alioto T."/>
            <person name="Alioto T."/>
            <person name="Gomez Garrido J."/>
        </authorList>
    </citation>
    <scope>NUCLEOTIDE SEQUENCE [LARGE SCALE GENOMIC DNA]</scope>
</reference>
<gene>
    <name evidence="10" type="ORF">CLODIP_2_CD14893</name>
</gene>
<accession>A0A8S1BX09</accession>
<dbReference type="SMART" id="SM00320">
    <property type="entry name" value="WD40"/>
    <property type="match status" value="3"/>
</dbReference>
<comment type="subcellular location">
    <subcellularLocation>
        <location evidence="1 6 7">Nucleus</location>
    </subcellularLocation>
</comment>
<feature type="compositionally biased region" description="Polar residues" evidence="8">
    <location>
        <begin position="939"/>
        <end position="964"/>
    </location>
</feature>
<dbReference type="PROSITE" id="PS50071">
    <property type="entry name" value="HOMEOBOX_2"/>
    <property type="match status" value="1"/>
</dbReference>
<feature type="compositionally biased region" description="Acidic residues" evidence="8">
    <location>
        <begin position="587"/>
        <end position="613"/>
    </location>
</feature>
<feature type="domain" description="Homeobox" evidence="9">
    <location>
        <begin position="665"/>
        <end position="708"/>
    </location>
</feature>
<feature type="region of interest" description="Disordered" evidence="8">
    <location>
        <begin position="834"/>
        <end position="923"/>
    </location>
</feature>
<dbReference type="InterPro" id="IPR015943">
    <property type="entry name" value="WD40/YVTN_repeat-like_dom_sf"/>
</dbReference>
<keyword evidence="3 6" id="KW-0371">Homeobox</keyword>
<evidence type="ECO:0000256" key="1">
    <source>
        <dbReference type="ARBA" id="ARBA00004123"/>
    </source>
</evidence>
<feature type="compositionally biased region" description="Polar residues" evidence="8">
    <location>
        <begin position="834"/>
        <end position="854"/>
    </location>
</feature>
<evidence type="ECO:0000313" key="10">
    <source>
        <dbReference type="EMBL" id="CAB3363138.1"/>
    </source>
</evidence>
<dbReference type="PROSITE" id="PS00027">
    <property type="entry name" value="HOMEOBOX_1"/>
    <property type="match status" value="1"/>
</dbReference>
<dbReference type="SUPFAM" id="SSF50978">
    <property type="entry name" value="WD40 repeat-like"/>
    <property type="match status" value="1"/>
</dbReference>
<evidence type="ECO:0000256" key="4">
    <source>
        <dbReference type="ARBA" id="ARBA00023242"/>
    </source>
</evidence>
<dbReference type="InterPro" id="IPR007148">
    <property type="entry name" value="SSU_processome_Utp12"/>
</dbReference>
<dbReference type="InterPro" id="IPR001356">
    <property type="entry name" value="HD"/>
</dbReference>
<protein>
    <recommendedName>
        <fullName evidence="9">Homeobox domain-containing protein</fullName>
    </recommendedName>
</protein>
<proteinExistence type="inferred from homology"/>
<feature type="compositionally biased region" description="Acidic residues" evidence="8">
    <location>
        <begin position="564"/>
        <end position="577"/>
    </location>
</feature>
<dbReference type="Proteomes" id="UP000494165">
    <property type="component" value="Unassembled WGS sequence"/>
</dbReference>
<feature type="region of interest" description="Disordered" evidence="8">
    <location>
        <begin position="551"/>
        <end position="613"/>
    </location>
</feature>
<organism evidence="10 11">
    <name type="scientific">Cloeon dipterum</name>
    <dbReference type="NCBI Taxonomy" id="197152"/>
    <lineage>
        <taxon>Eukaryota</taxon>
        <taxon>Metazoa</taxon>
        <taxon>Ecdysozoa</taxon>
        <taxon>Arthropoda</taxon>
        <taxon>Hexapoda</taxon>
        <taxon>Insecta</taxon>
        <taxon>Pterygota</taxon>
        <taxon>Palaeoptera</taxon>
        <taxon>Ephemeroptera</taxon>
        <taxon>Pisciforma</taxon>
        <taxon>Baetidae</taxon>
        <taxon>Cloeon</taxon>
    </lineage>
</organism>
<dbReference type="GO" id="GO:0003677">
    <property type="term" value="F:DNA binding"/>
    <property type="evidence" value="ECO:0007669"/>
    <property type="project" value="UniProtKB-UniRule"/>
</dbReference>
<feature type="compositionally biased region" description="Basic and acidic residues" evidence="8">
    <location>
        <begin position="858"/>
        <end position="873"/>
    </location>
</feature>
<dbReference type="Pfam" id="PF04003">
    <property type="entry name" value="Utp12"/>
    <property type="match status" value="1"/>
</dbReference>
<dbReference type="GO" id="GO:0000462">
    <property type="term" value="P:maturation of SSU-rRNA from tricistronic rRNA transcript (SSU-rRNA, 5.8S rRNA, LSU-rRNA)"/>
    <property type="evidence" value="ECO:0007669"/>
    <property type="project" value="TreeGrafter"/>
</dbReference>
<evidence type="ECO:0000256" key="7">
    <source>
        <dbReference type="RuleBase" id="RU000682"/>
    </source>
</evidence>
<dbReference type="InterPro" id="IPR017970">
    <property type="entry name" value="Homeobox_CS"/>
</dbReference>
<dbReference type="SUPFAM" id="SSF46689">
    <property type="entry name" value="Homeodomain-like"/>
    <property type="match status" value="1"/>
</dbReference>
<dbReference type="SMART" id="SM00389">
    <property type="entry name" value="HOX"/>
    <property type="match status" value="1"/>
</dbReference>
<feature type="compositionally biased region" description="Basic and acidic residues" evidence="8">
    <location>
        <begin position="901"/>
        <end position="913"/>
    </location>
</feature>
<dbReference type="PANTHER" id="PTHR44267">
    <property type="entry name" value="WD REPEAT-CONTAINING PROTEIN 43"/>
    <property type="match status" value="1"/>
</dbReference>
<dbReference type="InterPro" id="IPR052414">
    <property type="entry name" value="U3_snoRNA-assoc_WDR"/>
</dbReference>
<dbReference type="Gene3D" id="2.130.10.10">
    <property type="entry name" value="YVTN repeat-like/Quinoprotein amine dehydrogenase"/>
    <property type="match status" value="1"/>
</dbReference>
<feature type="region of interest" description="Disordered" evidence="8">
    <location>
        <begin position="939"/>
        <end position="975"/>
    </location>
</feature>
<evidence type="ECO:0000256" key="5">
    <source>
        <dbReference type="ARBA" id="ARBA00038335"/>
    </source>
</evidence>
<evidence type="ECO:0000256" key="2">
    <source>
        <dbReference type="ARBA" id="ARBA00023125"/>
    </source>
</evidence>
<keyword evidence="11" id="KW-1185">Reference proteome</keyword>
<comment type="similarity">
    <text evidence="5">Belongs to the UTP5 family.</text>
</comment>
<dbReference type="GO" id="GO:0005730">
    <property type="term" value="C:nucleolus"/>
    <property type="evidence" value="ECO:0007669"/>
    <property type="project" value="TreeGrafter"/>
</dbReference>
<feature type="compositionally biased region" description="Polar residues" evidence="8">
    <location>
        <begin position="877"/>
        <end position="899"/>
    </location>
</feature>
<evidence type="ECO:0000256" key="3">
    <source>
        <dbReference type="ARBA" id="ARBA00023155"/>
    </source>
</evidence>
<evidence type="ECO:0000256" key="8">
    <source>
        <dbReference type="SAM" id="MobiDB-lite"/>
    </source>
</evidence>
<dbReference type="InterPro" id="IPR001680">
    <property type="entry name" value="WD40_rpt"/>
</dbReference>
<evidence type="ECO:0000256" key="6">
    <source>
        <dbReference type="PROSITE-ProRule" id="PRU00108"/>
    </source>
</evidence>
<keyword evidence="4 6" id="KW-0539">Nucleus</keyword>
<dbReference type="AlphaFoldDB" id="A0A8S1BX09"/>
<dbReference type="EMBL" id="CADEPI010000011">
    <property type="protein sequence ID" value="CAB3363138.1"/>
    <property type="molecule type" value="Genomic_DNA"/>
</dbReference>
<name>A0A8S1BX09_9INSE</name>